<evidence type="ECO:0000313" key="10">
    <source>
        <dbReference type="Proteomes" id="UP000276776"/>
    </source>
</evidence>
<dbReference type="OrthoDB" id="5784816at2759"/>
<dbReference type="PROSITE" id="PS50202">
    <property type="entry name" value="MSP"/>
    <property type="match status" value="1"/>
</dbReference>
<feature type="domain" description="MSP" evidence="8">
    <location>
        <begin position="106"/>
        <end position="210"/>
    </location>
</feature>
<dbReference type="InterPro" id="IPR000535">
    <property type="entry name" value="MSP_dom"/>
</dbReference>
<dbReference type="InterPro" id="IPR051155">
    <property type="entry name" value="Nematode_MSP"/>
</dbReference>
<sequence>MILVCCKKHMTARGLRVLRQKTGIDEFNLAVLFTGLATVYLLAGEEAQTLANSILTITPILLTYVYPKTLISASDANPMLHNSHFRIDDLTVGNIDSLSTNYNPHDLAFEPTKNLVFNGPFDYENLTYFIRIRNTSTKHIAFAIKSNAIPRVLAAPPCGILPPKHKRDIAIDSFDPSVVENDRLAFEYVFCPPETEKFKFKLLQVTNLIL</sequence>
<dbReference type="InterPro" id="IPR013783">
    <property type="entry name" value="Ig-like_fold"/>
</dbReference>
<evidence type="ECO:0000256" key="7">
    <source>
        <dbReference type="RuleBase" id="RU003425"/>
    </source>
</evidence>
<comment type="subcellular location">
    <subcellularLocation>
        <location evidence="6">Cell projection</location>
        <location evidence="6">Pseudopodium</location>
    </subcellularLocation>
    <subcellularLocation>
        <location evidence="1">Cytoplasm</location>
        <location evidence="1">Cytoskeleton</location>
    </subcellularLocation>
</comment>
<reference evidence="9 10" key="2">
    <citation type="submission" date="2018-11" db="EMBL/GenBank/DDBJ databases">
        <authorList>
            <consortium name="Pathogen Informatics"/>
        </authorList>
    </citation>
    <scope>NUCLEOTIDE SEQUENCE [LARGE SCALE GENOMIC DNA]</scope>
</reference>
<dbReference type="SUPFAM" id="SSF49354">
    <property type="entry name" value="PapD-like"/>
    <property type="match status" value="1"/>
</dbReference>
<keyword evidence="2" id="KW-0963">Cytoplasm</keyword>
<name>A0A0N5CUK7_THECL</name>
<dbReference type="STRING" id="103827.A0A0N5CUK7"/>
<dbReference type="PANTHER" id="PTHR22920:SF21">
    <property type="entry name" value="MAJOR SPERM PROTEIN"/>
    <property type="match status" value="1"/>
</dbReference>
<dbReference type="PANTHER" id="PTHR22920">
    <property type="entry name" value="MAJOR SPERM PROTEIN"/>
    <property type="match status" value="1"/>
</dbReference>
<reference evidence="11" key="1">
    <citation type="submission" date="2017-02" db="UniProtKB">
        <authorList>
            <consortium name="WormBaseParasite"/>
        </authorList>
    </citation>
    <scope>IDENTIFICATION</scope>
</reference>
<dbReference type="GO" id="GO:0031143">
    <property type="term" value="C:pseudopodium"/>
    <property type="evidence" value="ECO:0007669"/>
    <property type="project" value="UniProtKB-SubCell"/>
</dbReference>
<dbReference type="Proteomes" id="UP000276776">
    <property type="component" value="Unassembled WGS sequence"/>
</dbReference>
<evidence type="ECO:0000256" key="3">
    <source>
        <dbReference type="ARBA" id="ARBA00023212"/>
    </source>
</evidence>
<evidence type="ECO:0000256" key="2">
    <source>
        <dbReference type="ARBA" id="ARBA00022490"/>
    </source>
</evidence>
<keyword evidence="4" id="KW-0966">Cell projection</keyword>
<protein>
    <recommendedName>
        <fullName evidence="7">Major sperm protein</fullName>
    </recommendedName>
</protein>
<keyword evidence="10" id="KW-1185">Reference proteome</keyword>
<dbReference type="AlphaFoldDB" id="A0A0N5CUK7"/>
<evidence type="ECO:0000256" key="4">
    <source>
        <dbReference type="ARBA" id="ARBA00023273"/>
    </source>
</evidence>
<comment type="function">
    <text evidence="5 7">Central component in molecular interactions underlying sperm crawling. Forms an extensive filament system that extends from sperm villipoda, along the leading edge of the pseudopod.</text>
</comment>
<gene>
    <name evidence="9" type="ORF">TCLT_LOCUS3943</name>
</gene>
<evidence type="ECO:0000256" key="6">
    <source>
        <dbReference type="ARBA" id="ARBA00037818"/>
    </source>
</evidence>
<evidence type="ECO:0000313" key="11">
    <source>
        <dbReference type="WBParaSite" id="TCLT_0000395401-mRNA-1"/>
    </source>
</evidence>
<keyword evidence="3 7" id="KW-0206">Cytoskeleton</keyword>
<evidence type="ECO:0000313" key="9">
    <source>
        <dbReference type="EMBL" id="VDN00979.1"/>
    </source>
</evidence>
<organism evidence="11">
    <name type="scientific">Thelazia callipaeda</name>
    <name type="common">Oriental eyeworm</name>
    <name type="synonym">Parasitic nematode</name>
    <dbReference type="NCBI Taxonomy" id="103827"/>
    <lineage>
        <taxon>Eukaryota</taxon>
        <taxon>Metazoa</taxon>
        <taxon>Ecdysozoa</taxon>
        <taxon>Nematoda</taxon>
        <taxon>Chromadorea</taxon>
        <taxon>Rhabditida</taxon>
        <taxon>Spirurina</taxon>
        <taxon>Spiruromorpha</taxon>
        <taxon>Thelazioidea</taxon>
        <taxon>Thelaziidae</taxon>
        <taxon>Thelazia</taxon>
    </lineage>
</organism>
<dbReference type="GO" id="GO:0005856">
    <property type="term" value="C:cytoskeleton"/>
    <property type="evidence" value="ECO:0007669"/>
    <property type="project" value="UniProtKB-SubCell"/>
</dbReference>
<accession>A0A0N5CUK7</accession>
<dbReference type="InterPro" id="IPR008962">
    <property type="entry name" value="PapD-like_sf"/>
</dbReference>
<evidence type="ECO:0000256" key="1">
    <source>
        <dbReference type="ARBA" id="ARBA00004245"/>
    </source>
</evidence>
<dbReference type="Gene3D" id="2.60.40.10">
    <property type="entry name" value="Immunoglobulins"/>
    <property type="match status" value="1"/>
</dbReference>
<evidence type="ECO:0000259" key="8">
    <source>
        <dbReference type="PROSITE" id="PS50202"/>
    </source>
</evidence>
<proteinExistence type="predicted"/>
<dbReference type="WBParaSite" id="TCLT_0000395401-mRNA-1">
    <property type="protein sequence ID" value="TCLT_0000395401-mRNA-1"/>
    <property type="gene ID" value="TCLT_0000395401"/>
</dbReference>
<dbReference type="EMBL" id="UYYF01004270">
    <property type="protein sequence ID" value="VDN00979.1"/>
    <property type="molecule type" value="Genomic_DNA"/>
</dbReference>
<evidence type="ECO:0000256" key="5">
    <source>
        <dbReference type="ARBA" id="ARBA00037744"/>
    </source>
</evidence>
<dbReference type="Pfam" id="PF00635">
    <property type="entry name" value="Motile_Sperm"/>
    <property type="match status" value="1"/>
</dbReference>